<organism evidence="5 6">
    <name type="scientific">Salvia divinorum</name>
    <name type="common">Maria pastora</name>
    <name type="synonym">Diviner's sage</name>
    <dbReference type="NCBI Taxonomy" id="28513"/>
    <lineage>
        <taxon>Eukaryota</taxon>
        <taxon>Viridiplantae</taxon>
        <taxon>Streptophyta</taxon>
        <taxon>Embryophyta</taxon>
        <taxon>Tracheophyta</taxon>
        <taxon>Spermatophyta</taxon>
        <taxon>Magnoliopsida</taxon>
        <taxon>eudicotyledons</taxon>
        <taxon>Gunneridae</taxon>
        <taxon>Pentapetalae</taxon>
        <taxon>asterids</taxon>
        <taxon>lamiids</taxon>
        <taxon>Lamiales</taxon>
        <taxon>Lamiaceae</taxon>
        <taxon>Nepetoideae</taxon>
        <taxon>Mentheae</taxon>
        <taxon>Salviinae</taxon>
        <taxon>Salvia</taxon>
        <taxon>Salvia subgen. Calosphace</taxon>
    </lineage>
</organism>
<dbReference type="EMBL" id="JBEAFC010000008">
    <property type="protein sequence ID" value="KAL1544885.1"/>
    <property type="molecule type" value="Genomic_DNA"/>
</dbReference>
<keyword evidence="1 2" id="KW-0694">RNA-binding</keyword>
<dbReference type="PROSITE" id="PS50102">
    <property type="entry name" value="RRM"/>
    <property type="match status" value="1"/>
</dbReference>
<evidence type="ECO:0000256" key="2">
    <source>
        <dbReference type="PROSITE-ProRule" id="PRU00176"/>
    </source>
</evidence>
<dbReference type="SUPFAM" id="SSF54928">
    <property type="entry name" value="RNA-binding domain, RBD"/>
    <property type="match status" value="1"/>
</dbReference>
<evidence type="ECO:0000256" key="3">
    <source>
        <dbReference type="SAM" id="MobiDB-lite"/>
    </source>
</evidence>
<dbReference type="Gene3D" id="3.30.70.330">
    <property type="match status" value="1"/>
</dbReference>
<protein>
    <submittedName>
        <fullName evidence="5">Flowering time control protein FPA-like</fullName>
    </submittedName>
</protein>
<dbReference type="AlphaFoldDB" id="A0ABD1GL81"/>
<dbReference type="Pfam" id="PF00076">
    <property type="entry name" value="RRM_1"/>
    <property type="match status" value="1"/>
</dbReference>
<feature type="region of interest" description="Disordered" evidence="3">
    <location>
        <begin position="662"/>
        <end position="706"/>
    </location>
</feature>
<dbReference type="InterPro" id="IPR035979">
    <property type="entry name" value="RBD_domain_sf"/>
</dbReference>
<feature type="domain" description="RRM" evidence="4">
    <location>
        <begin position="72"/>
        <end position="145"/>
    </location>
</feature>
<reference evidence="5 6" key="1">
    <citation type="submission" date="2024-06" db="EMBL/GenBank/DDBJ databases">
        <title>A chromosome level genome sequence of Diviner's sage (Salvia divinorum).</title>
        <authorList>
            <person name="Ford S.A."/>
            <person name="Ro D.-K."/>
            <person name="Ness R.W."/>
            <person name="Phillips M.A."/>
        </authorList>
    </citation>
    <scope>NUCLEOTIDE SEQUENCE [LARGE SCALE GENOMIC DNA]</scope>
    <source>
        <strain evidence="5">SAF-2024a</strain>
        <tissue evidence="5">Leaf</tissue>
    </source>
</reference>
<dbReference type="SMART" id="SM00360">
    <property type="entry name" value="RRM"/>
    <property type="match status" value="1"/>
</dbReference>
<proteinExistence type="predicted"/>
<keyword evidence="6" id="KW-1185">Reference proteome</keyword>
<gene>
    <name evidence="5" type="ORF">AAHA92_21678</name>
</gene>
<evidence type="ECO:0000259" key="4">
    <source>
        <dbReference type="PROSITE" id="PS50102"/>
    </source>
</evidence>
<dbReference type="GO" id="GO:0003723">
    <property type="term" value="F:RNA binding"/>
    <property type="evidence" value="ECO:0007669"/>
    <property type="project" value="UniProtKB-UniRule"/>
</dbReference>
<feature type="compositionally biased region" description="Low complexity" evidence="3">
    <location>
        <begin position="678"/>
        <end position="695"/>
    </location>
</feature>
<dbReference type="InterPro" id="IPR012677">
    <property type="entry name" value="Nucleotide-bd_a/b_plait_sf"/>
</dbReference>
<dbReference type="InterPro" id="IPR000504">
    <property type="entry name" value="RRM_dom"/>
</dbReference>
<accession>A0ABD1GL81</accession>
<evidence type="ECO:0000313" key="5">
    <source>
        <dbReference type="EMBL" id="KAL1544885.1"/>
    </source>
</evidence>
<dbReference type="Proteomes" id="UP001567538">
    <property type="component" value="Unassembled WGS sequence"/>
</dbReference>
<dbReference type="PANTHER" id="PTHR23189">
    <property type="entry name" value="RNA RECOGNITION MOTIF-CONTAINING"/>
    <property type="match status" value="1"/>
</dbReference>
<sequence length="737" mass="79374">MNGKRIGDSHIRVDYLRSQSSKRELCPDAPGRNMWMAHDSMGNHSDPSLVGSKRKNQFFPAGSQYGDAPLSKVLWIRYPPAAIIEEDMLHNALILFGEIERIKAFSDKNYAFVEFRSVKEARRAKEGLEGKLFNDPRIVLEYFNGEFPGGRGQFCEYALQPGQMDILGLNHPALLGNNPGHPQSLGIRGPELYVRPPLGPHSTFEHAVHGPEFVDLVAGHKLQNPSPKTLMGGPSWNRLSSPPGIVSSPSTGFNAPIRSESGAWDAFDANQFQRDSKRSRYDTALPVERAELDEPYGLPFARSSGASGSLTRGMTGGPGQRHAENGCWRGLIAKGGTPVCHARCVAIGESLAADIPGVVNCSARTGLDLLSKHYEDATGFDIQGRRPERLYGVVLKFSQAAPISAATNPWLSHLPYADPHKLTVLHTGYAPNQLEKRPLDNSRVLPEDPNMPPKAPPVTGSFPAHSVPPATVATQSGLALTPELIATLTSLLPPNNASSGLQTASLLQTTSTLGATSHVASGTDNVAPWTHEQQVVGQTSHLLQQLGSQINPQLQHLQAAQTVHAGGNAANQFHQMYNPSSQLNDHPINMATQGVASSKPTAPVFSSQSGHDINKYYLQGASQDVSRSQKMDNGKDAQRLYNPSIVQQPVYPMASPNQFSGVPLPQPYMPLPSSGVEAAHQSQPPQGAPPSGATQESVETEADKNERYKTTLLFAANLLSQIHQPSGNQLGQGAGSH</sequence>
<evidence type="ECO:0000313" key="6">
    <source>
        <dbReference type="Proteomes" id="UP001567538"/>
    </source>
</evidence>
<evidence type="ECO:0000256" key="1">
    <source>
        <dbReference type="ARBA" id="ARBA00022884"/>
    </source>
</evidence>
<comment type="caution">
    <text evidence="5">The sequence shown here is derived from an EMBL/GenBank/DDBJ whole genome shotgun (WGS) entry which is preliminary data.</text>
</comment>
<name>A0ABD1GL81_SALDI</name>